<name>A0ABU6ZLL1_9FABA</name>
<evidence type="ECO:0000313" key="1">
    <source>
        <dbReference type="EMBL" id="MED6222860.1"/>
    </source>
</evidence>
<comment type="caution">
    <text evidence="1">The sequence shown here is derived from an EMBL/GenBank/DDBJ whole genome shotgun (WGS) entry which is preliminary data.</text>
</comment>
<dbReference type="EMBL" id="JASCZI010272596">
    <property type="protein sequence ID" value="MED6222860.1"/>
    <property type="molecule type" value="Genomic_DNA"/>
</dbReference>
<proteinExistence type="predicted"/>
<protein>
    <submittedName>
        <fullName evidence="1">Uncharacterized protein</fullName>
    </submittedName>
</protein>
<accession>A0ABU6ZLL1</accession>
<reference evidence="1 2" key="1">
    <citation type="journal article" date="2023" name="Plants (Basel)">
        <title>Bridging the Gap: Combining Genomics and Transcriptomics Approaches to Understand Stylosanthes scabra, an Orphan Legume from the Brazilian Caatinga.</title>
        <authorList>
            <person name="Ferreira-Neto J.R.C."/>
            <person name="da Silva M.D."/>
            <person name="Binneck E."/>
            <person name="de Melo N.F."/>
            <person name="da Silva R.H."/>
            <person name="de Melo A.L.T.M."/>
            <person name="Pandolfi V."/>
            <person name="Bustamante F.O."/>
            <person name="Brasileiro-Vidal A.C."/>
            <person name="Benko-Iseppon A.M."/>
        </authorList>
    </citation>
    <scope>NUCLEOTIDE SEQUENCE [LARGE SCALE GENOMIC DNA]</scope>
    <source>
        <tissue evidence="1">Leaves</tissue>
    </source>
</reference>
<evidence type="ECO:0000313" key="2">
    <source>
        <dbReference type="Proteomes" id="UP001341840"/>
    </source>
</evidence>
<keyword evidence="2" id="KW-1185">Reference proteome</keyword>
<organism evidence="1 2">
    <name type="scientific">Stylosanthes scabra</name>
    <dbReference type="NCBI Taxonomy" id="79078"/>
    <lineage>
        <taxon>Eukaryota</taxon>
        <taxon>Viridiplantae</taxon>
        <taxon>Streptophyta</taxon>
        <taxon>Embryophyta</taxon>
        <taxon>Tracheophyta</taxon>
        <taxon>Spermatophyta</taxon>
        <taxon>Magnoliopsida</taxon>
        <taxon>eudicotyledons</taxon>
        <taxon>Gunneridae</taxon>
        <taxon>Pentapetalae</taxon>
        <taxon>rosids</taxon>
        <taxon>fabids</taxon>
        <taxon>Fabales</taxon>
        <taxon>Fabaceae</taxon>
        <taxon>Papilionoideae</taxon>
        <taxon>50 kb inversion clade</taxon>
        <taxon>dalbergioids sensu lato</taxon>
        <taxon>Dalbergieae</taxon>
        <taxon>Pterocarpus clade</taxon>
        <taxon>Stylosanthes</taxon>
    </lineage>
</organism>
<dbReference type="Proteomes" id="UP001341840">
    <property type="component" value="Unassembled WGS sequence"/>
</dbReference>
<sequence>SHRRLHRHEQPRVSSATNLAHTSSRGLFFKRTTVSSCCSASAFAATSCSASAAAALMTDLAQYSLPEASCLPFTAAHLGILYSPSPFLVVNWMPIKDYVAQPFVRENELFDLLTKIWLSKVDEKYTGFSTTLAKTSKSKKSYLYFNKKDAGFLLPPKSINGQS</sequence>
<gene>
    <name evidence="1" type="ORF">PIB30_068509</name>
</gene>
<feature type="non-terminal residue" evidence="1">
    <location>
        <position position="1"/>
    </location>
</feature>